<reference evidence="1 2" key="1">
    <citation type="submission" date="2020-09" db="EMBL/GenBank/DDBJ databases">
        <title>Genome seq and assembly of Chryseobacterium sp.</title>
        <authorList>
            <person name="Chhetri G."/>
        </authorList>
    </citation>
    <scope>NUCLEOTIDE SEQUENCE [LARGE SCALE GENOMIC DNA]</scope>
    <source>
        <strain evidence="1 2">GCR10</strain>
    </source>
</reference>
<dbReference type="EMBL" id="JACYFS010000010">
    <property type="protein sequence ID" value="MBD8084486.1"/>
    <property type="molecule type" value="Genomic_DNA"/>
</dbReference>
<dbReference type="RefSeq" id="WP_191738278.1">
    <property type="nucleotide sequence ID" value="NZ_JACYFS010000010.1"/>
</dbReference>
<gene>
    <name evidence="1" type="ORF">IC610_18925</name>
</gene>
<keyword evidence="2" id="KW-1185">Reference proteome</keyword>
<sequence>MKDEIVIDLFNPYSRLFPNRKLVDKGTLELIKHLRTEGYTIKIKPDNEVPLQYLFKKGYHEFFTDPVYIFFAGAASSVVTTLIANGIQKVFDKWGKSSSNTINNNVIIINKTTNETINIVNQPISKGEINDKRKKVKTNAERFKQCFSMVSPYPNLQTPIYLEHKPQIVGWGRLDLDNNGLVVEESIILDKIVRKKIRSGKIKGLSVTGISETSICSICESDYVQCNHIAGETYNNVMCANELHESIFIEVSLVCVPINEKCLIKMI</sequence>
<name>A0ABR8ZGQ4_9FLAO</name>
<accession>A0ABR8ZGQ4</accession>
<proteinExistence type="predicted"/>
<organism evidence="1 2">
    <name type="scientific">Chryseobacterium caseinilyticum</name>
    <dbReference type="NCBI Taxonomy" id="2771428"/>
    <lineage>
        <taxon>Bacteria</taxon>
        <taxon>Pseudomonadati</taxon>
        <taxon>Bacteroidota</taxon>
        <taxon>Flavobacteriia</taxon>
        <taxon>Flavobacteriales</taxon>
        <taxon>Weeksellaceae</taxon>
        <taxon>Chryseobacterium group</taxon>
        <taxon>Chryseobacterium</taxon>
    </lineage>
</organism>
<dbReference type="Proteomes" id="UP000637299">
    <property type="component" value="Unassembled WGS sequence"/>
</dbReference>
<evidence type="ECO:0000313" key="2">
    <source>
        <dbReference type="Proteomes" id="UP000637299"/>
    </source>
</evidence>
<protein>
    <submittedName>
        <fullName evidence="1">Uncharacterized protein</fullName>
    </submittedName>
</protein>
<evidence type="ECO:0000313" key="1">
    <source>
        <dbReference type="EMBL" id="MBD8084486.1"/>
    </source>
</evidence>
<comment type="caution">
    <text evidence="1">The sequence shown here is derived from an EMBL/GenBank/DDBJ whole genome shotgun (WGS) entry which is preliminary data.</text>
</comment>